<dbReference type="InterPro" id="IPR000836">
    <property type="entry name" value="PRTase_dom"/>
</dbReference>
<organism evidence="3 4">
    <name type="scientific">Sanghuangporus baumii</name>
    <name type="common">Phellinus baumii</name>
    <dbReference type="NCBI Taxonomy" id="108892"/>
    <lineage>
        <taxon>Eukaryota</taxon>
        <taxon>Fungi</taxon>
        <taxon>Dikarya</taxon>
        <taxon>Basidiomycota</taxon>
        <taxon>Agaricomycotina</taxon>
        <taxon>Agaricomycetes</taxon>
        <taxon>Hymenochaetales</taxon>
        <taxon>Hymenochaetaceae</taxon>
        <taxon>Sanghuangporus</taxon>
    </lineage>
</organism>
<dbReference type="SUPFAM" id="SSF53271">
    <property type="entry name" value="PRTase-like"/>
    <property type="match status" value="1"/>
</dbReference>
<evidence type="ECO:0000313" key="3">
    <source>
        <dbReference type="EMBL" id="OCB85465.1"/>
    </source>
</evidence>
<dbReference type="OrthoDB" id="9973266at2759"/>
<dbReference type="InterPro" id="IPR029057">
    <property type="entry name" value="PRTase-like"/>
</dbReference>
<evidence type="ECO:0000256" key="1">
    <source>
        <dbReference type="ARBA" id="ARBA00022676"/>
    </source>
</evidence>
<dbReference type="PANTHER" id="PTHR43363">
    <property type="entry name" value="HYPOXANTHINE PHOSPHORIBOSYLTRANSFERASE"/>
    <property type="match status" value="1"/>
</dbReference>
<dbReference type="GO" id="GO:0032264">
    <property type="term" value="P:IMP salvage"/>
    <property type="evidence" value="ECO:0007669"/>
    <property type="project" value="TreeGrafter"/>
</dbReference>
<dbReference type="EMBL" id="LNZH02000209">
    <property type="protein sequence ID" value="OCB85465.1"/>
    <property type="molecule type" value="Genomic_DNA"/>
</dbReference>
<dbReference type="GO" id="GO:0046100">
    <property type="term" value="P:hypoxanthine metabolic process"/>
    <property type="evidence" value="ECO:0007669"/>
    <property type="project" value="TreeGrafter"/>
</dbReference>
<reference evidence="3" key="1">
    <citation type="submission" date="2016-06" db="EMBL/GenBank/DDBJ databases">
        <title>Draft Genome sequence of the fungus Inonotus baumii.</title>
        <authorList>
            <person name="Zhu H."/>
            <person name="Lin W."/>
        </authorList>
    </citation>
    <scope>NUCLEOTIDE SEQUENCE</scope>
    <source>
        <strain evidence="3">821</strain>
    </source>
</reference>
<dbReference type="Proteomes" id="UP000757232">
    <property type="component" value="Unassembled WGS sequence"/>
</dbReference>
<keyword evidence="2" id="KW-0808">Transferase</keyword>
<dbReference type="GO" id="GO:0032265">
    <property type="term" value="P:XMP salvage"/>
    <property type="evidence" value="ECO:0007669"/>
    <property type="project" value="TreeGrafter"/>
</dbReference>
<proteinExistence type="predicted"/>
<evidence type="ECO:0000256" key="2">
    <source>
        <dbReference type="ARBA" id="ARBA00022679"/>
    </source>
</evidence>
<accession>A0A9Q5HT20</accession>
<dbReference type="GO" id="GO:0032263">
    <property type="term" value="P:GMP salvage"/>
    <property type="evidence" value="ECO:0007669"/>
    <property type="project" value="TreeGrafter"/>
</dbReference>
<dbReference type="Gene3D" id="3.40.50.2020">
    <property type="match status" value="1"/>
</dbReference>
<dbReference type="CDD" id="cd06223">
    <property type="entry name" value="PRTases_typeI"/>
    <property type="match status" value="1"/>
</dbReference>
<dbReference type="GO" id="GO:0005737">
    <property type="term" value="C:cytoplasm"/>
    <property type="evidence" value="ECO:0007669"/>
    <property type="project" value="TreeGrafter"/>
</dbReference>
<comment type="caution">
    <text evidence="3">The sequence shown here is derived from an EMBL/GenBank/DDBJ whole genome shotgun (WGS) entry which is preliminary data.</text>
</comment>
<dbReference type="PANTHER" id="PTHR43363:SF1">
    <property type="entry name" value="HYPOXANTHINE-GUANINE PHOSPHORIBOSYLTRANSFERASE"/>
    <property type="match status" value="1"/>
</dbReference>
<keyword evidence="4" id="KW-1185">Reference proteome</keyword>
<dbReference type="GO" id="GO:0004422">
    <property type="term" value="F:hypoxanthine phosphoribosyltransferase activity"/>
    <property type="evidence" value="ECO:0007669"/>
    <property type="project" value="TreeGrafter"/>
</dbReference>
<keyword evidence="1" id="KW-0328">Glycosyltransferase</keyword>
<dbReference type="AlphaFoldDB" id="A0A9Q5HT20"/>
<sequence>MGSLNEPEHLRVTYNDVHNIIKAASKKIAEWKPNLLVAIGEVLSILTLPHHRLTRISGGGGFFPARVLVGFFSIQRMLPETSLTSNFFILLQRTFLKDPATKKNIPIFAIGLSLYESLPGTTTEQIGNEVIRTQWLGPEGAKVLLGRRVLIVDEVDDTRKTLHYAYKELKEDIERETLALPEDQREAARADLAIFVVHNKLKEKAAELPPDLPYFPGQEVPDVWLDYPWEIEDIELHDKLAAEDKLKNKKAT</sequence>
<name>A0A9Q5HT20_SANBA</name>
<protein>
    <submittedName>
        <fullName evidence="3">PRTase-like protein</fullName>
    </submittedName>
</protein>
<evidence type="ECO:0000313" key="4">
    <source>
        <dbReference type="Proteomes" id="UP000757232"/>
    </source>
</evidence>
<gene>
    <name evidence="3" type="ORF">A7U60_g7474</name>
</gene>